<dbReference type="Pfam" id="PF03805">
    <property type="entry name" value="CLAG"/>
    <property type="match status" value="1"/>
</dbReference>
<dbReference type="VEuPathDB" id="PlasmoDB:C922_05061"/>
<evidence type="ECO:0000313" key="1">
    <source>
        <dbReference type="EMBL" id="EUD64545.1"/>
    </source>
</evidence>
<reference evidence="1 2" key="1">
    <citation type="submission" date="2013-02" db="EMBL/GenBank/DDBJ databases">
        <title>The Genome Sequence of Plasmodium inui San Antonio 1.</title>
        <authorList>
            <consortium name="The Broad Institute Genome Sequencing Platform"/>
            <consortium name="The Broad Institute Genome Sequencing Center for Infectious Disease"/>
            <person name="Neafsey D."/>
            <person name="Cheeseman I."/>
            <person name="Volkman S."/>
            <person name="Adams J."/>
            <person name="Walker B."/>
            <person name="Young S.K."/>
            <person name="Zeng Q."/>
            <person name="Gargeya S."/>
            <person name="Fitzgerald M."/>
            <person name="Haas B."/>
            <person name="Abouelleil A."/>
            <person name="Alvarado L."/>
            <person name="Arachchi H.M."/>
            <person name="Berlin A.M."/>
            <person name="Chapman S.B."/>
            <person name="Dewar J."/>
            <person name="Goldberg J."/>
            <person name="Griggs A."/>
            <person name="Gujja S."/>
            <person name="Hansen M."/>
            <person name="Howarth C."/>
            <person name="Imamovic A."/>
            <person name="Larimer J."/>
            <person name="McCowan C."/>
            <person name="Murphy C."/>
            <person name="Neiman D."/>
            <person name="Pearson M."/>
            <person name="Priest M."/>
            <person name="Roberts A."/>
            <person name="Saif S."/>
            <person name="Shea T."/>
            <person name="Sisk P."/>
            <person name="Sykes S."/>
            <person name="Wortman J."/>
            <person name="Nusbaum C."/>
            <person name="Birren B."/>
        </authorList>
    </citation>
    <scope>NUCLEOTIDE SEQUENCE [LARGE SCALE GENOMIC DNA]</scope>
    <source>
        <strain evidence="1 2">San Antonio 1</strain>
    </source>
</reference>
<protein>
    <submittedName>
        <fullName evidence="1">Uncharacterized protein</fullName>
    </submittedName>
</protein>
<keyword evidence="2" id="KW-1185">Reference proteome</keyword>
<name>W6ZZ54_9APIC</name>
<gene>
    <name evidence="1" type="ORF">C922_05061</name>
</gene>
<dbReference type="EMBL" id="KI965495">
    <property type="protein sequence ID" value="EUD64545.1"/>
    <property type="molecule type" value="Genomic_DNA"/>
</dbReference>
<evidence type="ECO:0000313" key="2">
    <source>
        <dbReference type="Proteomes" id="UP000030640"/>
    </source>
</evidence>
<dbReference type="AlphaFoldDB" id="W6ZZ54"/>
<proteinExistence type="predicted"/>
<dbReference type="InterPro" id="IPR005553">
    <property type="entry name" value="CLAG"/>
</dbReference>
<dbReference type="GO" id="GO:0020035">
    <property type="term" value="P:adhesion of symbiont to microvasculature"/>
    <property type="evidence" value="ECO:0007669"/>
    <property type="project" value="InterPro"/>
</dbReference>
<dbReference type="RefSeq" id="XP_008818856.1">
    <property type="nucleotide sequence ID" value="XM_008820634.1"/>
</dbReference>
<sequence>MQYFTMRTNFKDTFQANIMRNILSKSYSALMNLEGNVKPPCFFTKIEGNELIRESSCFCLHQLIFENLLRRKNVENVKRSSLSVDPSEFTYLQLDFFNYLRSPPPRKKFNYKIPYFLNHNDEFARDRMRKNIKRGSPHSRIKILFNNFCLYNVNRRIVLIRDYYGMHSKNYRSIIFLENIFNIKKYLAFTLNMKSIPDGTPELCALLFAKNALNFYRNGVIYGSMMNDRYFKEIADGLFPKYEVNKNVFTNITFLQSLYLLFKKIERSSNTKKKNYENIFLFNVQDNYSKISKMQREEAIKNSFSSKNLDKTMFTVQIRNDSDVLDKRRIWLCRND</sequence>
<accession>W6ZZ54</accession>
<dbReference type="GeneID" id="20040335"/>
<organism evidence="1 2">
    <name type="scientific">Plasmodium inui San Antonio 1</name>
    <dbReference type="NCBI Taxonomy" id="1237626"/>
    <lineage>
        <taxon>Eukaryota</taxon>
        <taxon>Sar</taxon>
        <taxon>Alveolata</taxon>
        <taxon>Apicomplexa</taxon>
        <taxon>Aconoidasida</taxon>
        <taxon>Haemosporida</taxon>
        <taxon>Plasmodiidae</taxon>
        <taxon>Plasmodium</taxon>
        <taxon>Plasmodium (Plasmodium)</taxon>
    </lineage>
</organism>
<dbReference type="Proteomes" id="UP000030640">
    <property type="component" value="Unassembled WGS sequence"/>
</dbReference>